<evidence type="ECO:0000313" key="2">
    <source>
        <dbReference type="Proteomes" id="UP000676194"/>
    </source>
</evidence>
<evidence type="ECO:0000313" key="1">
    <source>
        <dbReference type="EMBL" id="QVL30893.1"/>
    </source>
</evidence>
<reference evidence="1" key="1">
    <citation type="submission" date="2021-05" db="EMBL/GenBank/DDBJ databases">
        <title>Complete genome sequence of the cellulolytic planctomycete Telmatocola sphagniphila SP2T and characterization of the first cellulase from planctomycetes.</title>
        <authorList>
            <person name="Rakitin A.L."/>
            <person name="Beletsky A.V."/>
            <person name="Naumoff D.G."/>
            <person name="Kulichevskaya I.S."/>
            <person name="Mardanov A.V."/>
            <person name="Ravin N.V."/>
            <person name="Dedysh S.N."/>
        </authorList>
    </citation>
    <scope>NUCLEOTIDE SEQUENCE</scope>
    <source>
        <strain evidence="1">SP2T</strain>
    </source>
</reference>
<proteinExistence type="predicted"/>
<dbReference type="EMBL" id="CP074694">
    <property type="protein sequence ID" value="QVL30893.1"/>
    <property type="molecule type" value="Genomic_DNA"/>
</dbReference>
<dbReference type="AlphaFoldDB" id="A0A8E6EWS6"/>
<keyword evidence="2" id="KW-1185">Reference proteome</keyword>
<dbReference type="RefSeq" id="WP_213494775.1">
    <property type="nucleotide sequence ID" value="NZ_CP074694.1"/>
</dbReference>
<gene>
    <name evidence="1" type="ORF">KIH39_18840</name>
</gene>
<protein>
    <submittedName>
        <fullName evidence="1">Uncharacterized protein</fullName>
    </submittedName>
</protein>
<dbReference type="Proteomes" id="UP000676194">
    <property type="component" value="Chromosome"/>
</dbReference>
<organism evidence="1 2">
    <name type="scientific">Telmatocola sphagniphila</name>
    <dbReference type="NCBI Taxonomy" id="1123043"/>
    <lineage>
        <taxon>Bacteria</taxon>
        <taxon>Pseudomonadati</taxon>
        <taxon>Planctomycetota</taxon>
        <taxon>Planctomycetia</taxon>
        <taxon>Gemmatales</taxon>
        <taxon>Gemmataceae</taxon>
    </lineage>
</organism>
<accession>A0A8E6EWS6</accession>
<dbReference type="KEGG" id="tsph:KIH39_18840"/>
<name>A0A8E6EWS6_9BACT</name>
<sequence>MKTATATRYSKLILPILEEDRLPDLGPGQPNLKKKVLLEALTPENAFPRVNDPNMAMLCLAALWLRHDFLEESHEISQIVKTPSGSYWHGIMHRREPDAWNAKYWFRQTGRHPALRKISDSFRRVYDPLEFVDRCESYRDTGSPDEMECKQIQLREWEVLFDWCYDKAVNG</sequence>